<evidence type="ECO:0000313" key="2">
    <source>
        <dbReference type="EnsemblMetazoa" id="CapteP207502"/>
    </source>
</evidence>
<dbReference type="AlphaFoldDB" id="R7U9Z3"/>
<dbReference type="EMBL" id="KB305800">
    <property type="protein sequence ID" value="ELU00638.1"/>
    <property type="molecule type" value="Genomic_DNA"/>
</dbReference>
<sequence>MIESSSSTAPVKHYLVKGQDYHALRFCHKQKIYSEVEIQIVCITLHVENNRDNRGSQYRRTELYCTGRERYSGNTPIAMLMVGAHDPKRGEERNSIPVLVKFSKKDNWIVRQLKHAVRDMTHYETKKRPAMMKIKQNLEAVIKDMVKQPLEEEEQQFYYEDDPM</sequence>
<gene>
    <name evidence="1" type="ORF">CAPTEDRAFT_207502</name>
</gene>
<reference evidence="3" key="1">
    <citation type="submission" date="2012-12" db="EMBL/GenBank/DDBJ databases">
        <authorList>
            <person name="Hellsten U."/>
            <person name="Grimwood J."/>
            <person name="Chapman J.A."/>
            <person name="Shapiro H."/>
            <person name="Aerts A."/>
            <person name="Otillar R.P."/>
            <person name="Terry A.Y."/>
            <person name="Boore J.L."/>
            <person name="Simakov O."/>
            <person name="Marletaz F."/>
            <person name="Cho S.-J."/>
            <person name="Edsinger-Gonzales E."/>
            <person name="Havlak P."/>
            <person name="Kuo D.-H."/>
            <person name="Larsson T."/>
            <person name="Lv J."/>
            <person name="Arendt D."/>
            <person name="Savage R."/>
            <person name="Osoegawa K."/>
            <person name="de Jong P."/>
            <person name="Lindberg D.R."/>
            <person name="Seaver E.C."/>
            <person name="Weisblat D.A."/>
            <person name="Putnam N.H."/>
            <person name="Grigoriev I.V."/>
            <person name="Rokhsar D.S."/>
        </authorList>
    </citation>
    <scope>NUCLEOTIDE SEQUENCE</scope>
    <source>
        <strain evidence="3">I ESC-2004</strain>
    </source>
</reference>
<evidence type="ECO:0000313" key="1">
    <source>
        <dbReference type="EMBL" id="ELU00638.1"/>
    </source>
</evidence>
<dbReference type="EMBL" id="AMQN01009608">
    <property type="status" value="NOT_ANNOTATED_CDS"/>
    <property type="molecule type" value="Genomic_DNA"/>
</dbReference>
<dbReference type="Proteomes" id="UP000014760">
    <property type="component" value="Unassembled WGS sequence"/>
</dbReference>
<dbReference type="HOGENOM" id="CLU_1620596_0_0_1"/>
<accession>R7U9Z3</accession>
<dbReference type="EMBL" id="AMQN01009609">
    <property type="status" value="NOT_ANNOTATED_CDS"/>
    <property type="molecule type" value="Genomic_DNA"/>
</dbReference>
<name>R7U9Z3_CAPTE</name>
<dbReference type="EnsemblMetazoa" id="CapteT207502">
    <property type="protein sequence ID" value="CapteP207502"/>
    <property type="gene ID" value="CapteG207502"/>
</dbReference>
<organism evidence="1">
    <name type="scientific">Capitella teleta</name>
    <name type="common">Polychaete worm</name>
    <dbReference type="NCBI Taxonomy" id="283909"/>
    <lineage>
        <taxon>Eukaryota</taxon>
        <taxon>Metazoa</taxon>
        <taxon>Spiralia</taxon>
        <taxon>Lophotrochozoa</taxon>
        <taxon>Annelida</taxon>
        <taxon>Polychaeta</taxon>
        <taxon>Sedentaria</taxon>
        <taxon>Scolecida</taxon>
        <taxon>Capitellidae</taxon>
        <taxon>Capitella</taxon>
    </lineage>
</organism>
<protein>
    <submittedName>
        <fullName evidence="1 2">Uncharacterized protein</fullName>
    </submittedName>
</protein>
<reference evidence="2" key="3">
    <citation type="submission" date="2015-06" db="UniProtKB">
        <authorList>
            <consortium name="EnsemblMetazoa"/>
        </authorList>
    </citation>
    <scope>IDENTIFICATION</scope>
</reference>
<proteinExistence type="predicted"/>
<evidence type="ECO:0000313" key="3">
    <source>
        <dbReference type="Proteomes" id="UP000014760"/>
    </source>
</evidence>
<reference evidence="1 3" key="2">
    <citation type="journal article" date="2013" name="Nature">
        <title>Insights into bilaterian evolution from three spiralian genomes.</title>
        <authorList>
            <person name="Simakov O."/>
            <person name="Marletaz F."/>
            <person name="Cho S.J."/>
            <person name="Edsinger-Gonzales E."/>
            <person name="Havlak P."/>
            <person name="Hellsten U."/>
            <person name="Kuo D.H."/>
            <person name="Larsson T."/>
            <person name="Lv J."/>
            <person name="Arendt D."/>
            <person name="Savage R."/>
            <person name="Osoegawa K."/>
            <person name="de Jong P."/>
            <person name="Grimwood J."/>
            <person name="Chapman J.A."/>
            <person name="Shapiro H."/>
            <person name="Aerts A."/>
            <person name="Otillar R.P."/>
            <person name="Terry A.Y."/>
            <person name="Boore J.L."/>
            <person name="Grigoriev I.V."/>
            <person name="Lindberg D.R."/>
            <person name="Seaver E.C."/>
            <person name="Weisblat D.A."/>
            <person name="Putnam N.H."/>
            <person name="Rokhsar D.S."/>
        </authorList>
    </citation>
    <scope>NUCLEOTIDE SEQUENCE</scope>
    <source>
        <strain evidence="1 3">I ESC-2004</strain>
    </source>
</reference>
<keyword evidence="3" id="KW-1185">Reference proteome</keyword>